<dbReference type="CDD" id="cd00093">
    <property type="entry name" value="HTH_XRE"/>
    <property type="match status" value="1"/>
</dbReference>
<accession>A0A919J9E4</accession>
<organism evidence="2 3">
    <name type="scientific">Paractinoplanes ferrugineus</name>
    <dbReference type="NCBI Taxonomy" id="113564"/>
    <lineage>
        <taxon>Bacteria</taxon>
        <taxon>Bacillati</taxon>
        <taxon>Actinomycetota</taxon>
        <taxon>Actinomycetes</taxon>
        <taxon>Micromonosporales</taxon>
        <taxon>Micromonosporaceae</taxon>
        <taxon>Paractinoplanes</taxon>
    </lineage>
</organism>
<dbReference type="InterPro" id="IPR015943">
    <property type="entry name" value="WD40/YVTN_repeat-like_dom_sf"/>
</dbReference>
<dbReference type="InterPro" id="IPR010982">
    <property type="entry name" value="Lambda_DNA-bd_dom_sf"/>
</dbReference>
<dbReference type="EMBL" id="BOMM01000090">
    <property type="protein sequence ID" value="GIE16568.1"/>
    <property type="molecule type" value="Genomic_DNA"/>
</dbReference>
<dbReference type="PROSITE" id="PS50943">
    <property type="entry name" value="HTH_CROC1"/>
    <property type="match status" value="1"/>
</dbReference>
<dbReference type="SUPFAM" id="SSF47413">
    <property type="entry name" value="lambda repressor-like DNA-binding domains"/>
    <property type="match status" value="1"/>
</dbReference>
<feature type="domain" description="HTH cro/C1-type" evidence="1">
    <location>
        <begin position="22"/>
        <end position="77"/>
    </location>
</feature>
<evidence type="ECO:0000313" key="3">
    <source>
        <dbReference type="Proteomes" id="UP000598174"/>
    </source>
</evidence>
<evidence type="ECO:0000313" key="2">
    <source>
        <dbReference type="EMBL" id="GIE16568.1"/>
    </source>
</evidence>
<sequence>MPRQERPLESEDTPLLRFAGDLRRLRRQAGRVSYRELGKRTNYSAAALSDALSGRRLPSLAITGAVVRACGGDIDEWTERWRGLAGAEPGTGSAEAPYVGLAAYRTGDADRFFGRSALVGTLETLVGERSFVGVFGSSGSGKSSLLRAGLIARSERTPILITPGADPITELAVALADLADQPVDRVRSDLAAGPEALRGWLAKAADDVLLVVDQFEEAFTLCAAADRLWLVRALTGGAGPRARVVISVRADFYGHCARFPELVTALHRAQVLVGPMSTEELRSAITEPAARAGATVETALVARLVSDVAGQPAALPLVSHALAETWRRRRGMALTLAGYEDVGGIEHALARTAERTFEQLAEDDRAAARQLFLRLVVPGDGTEDTKRRARRADLPVPDSLLDQLAAARLITIDRDTVELTHETLLRAWPRLAGWLARHRDTLRVQHRLAEACAIWEAHDRDPDTLYRGSRLEQAALLRGQLNQREREFLEAGLAADDARTRADRRATRRLRRLAAALTALAVLLAGTAFAASAAQRKATRQRNEALSLRASDTARDMIAGRPRNAAALALAAYRLAPTDQARDVLILAHAAGGASVLGRGYTDPPGRYAVTYAARDEEEQLWQRDGTSWRAAGTLRTADSHLYRSSLDEHRAIYRAGHTRSALWDLADLDHPREIAVPAGLGLLDSMDRTGSVLSAVGADKTARIWRTGDRSVHRLPAADVVGTAVLADGSSVVLSRREGDQDAIESWTPDGHLIATVARVPHPAGVQAGPAGLLAVTSYLGNVTTTIFDVADPRAPRVVARADGLDEMAMSAFDPAGRTVAVVDGAQARIWDARDGRTVLSLRTQGLRLNSPRLSGTELSLLDGTSALWRIDSDLPAVIREICAGPPVDVDWARHFPAVRPKQMCPGR</sequence>
<comment type="caution">
    <text evidence="2">The sequence shown here is derived from an EMBL/GenBank/DDBJ whole genome shotgun (WGS) entry which is preliminary data.</text>
</comment>
<dbReference type="InterPro" id="IPR049052">
    <property type="entry name" value="nSTAND1"/>
</dbReference>
<reference evidence="2" key="1">
    <citation type="submission" date="2021-01" db="EMBL/GenBank/DDBJ databases">
        <title>Whole genome shotgun sequence of Actinoplanes ferrugineus NBRC 15555.</title>
        <authorList>
            <person name="Komaki H."/>
            <person name="Tamura T."/>
        </authorList>
    </citation>
    <scope>NUCLEOTIDE SEQUENCE</scope>
    <source>
        <strain evidence="2">NBRC 15555</strain>
    </source>
</reference>
<evidence type="ECO:0000259" key="1">
    <source>
        <dbReference type="PROSITE" id="PS50943"/>
    </source>
</evidence>
<dbReference type="AlphaFoldDB" id="A0A919J9E4"/>
<dbReference type="InterPro" id="IPR011044">
    <property type="entry name" value="Quino_amine_DH_bsu"/>
</dbReference>
<dbReference type="RefSeq" id="WP_203822900.1">
    <property type="nucleotide sequence ID" value="NZ_BAAABP010000053.1"/>
</dbReference>
<dbReference type="Pfam" id="PF20703">
    <property type="entry name" value="nSTAND1"/>
    <property type="match status" value="1"/>
</dbReference>
<dbReference type="InterPro" id="IPR027417">
    <property type="entry name" value="P-loop_NTPase"/>
</dbReference>
<protein>
    <recommendedName>
        <fullName evidence="1">HTH cro/C1-type domain-containing protein</fullName>
    </recommendedName>
</protein>
<dbReference type="InterPro" id="IPR001387">
    <property type="entry name" value="Cro/C1-type_HTH"/>
</dbReference>
<dbReference type="Gene3D" id="2.130.10.10">
    <property type="entry name" value="YVTN repeat-like/Quinoprotein amine dehydrogenase"/>
    <property type="match status" value="1"/>
</dbReference>
<proteinExistence type="predicted"/>
<dbReference type="SUPFAM" id="SSF50969">
    <property type="entry name" value="YVTN repeat-like/Quinoprotein amine dehydrogenase"/>
    <property type="match status" value="1"/>
</dbReference>
<dbReference type="SUPFAM" id="SSF52540">
    <property type="entry name" value="P-loop containing nucleoside triphosphate hydrolases"/>
    <property type="match status" value="1"/>
</dbReference>
<dbReference type="Pfam" id="PF13560">
    <property type="entry name" value="HTH_31"/>
    <property type="match status" value="1"/>
</dbReference>
<dbReference type="GO" id="GO:0003677">
    <property type="term" value="F:DNA binding"/>
    <property type="evidence" value="ECO:0007669"/>
    <property type="project" value="InterPro"/>
</dbReference>
<name>A0A919J9E4_9ACTN</name>
<dbReference type="Proteomes" id="UP000598174">
    <property type="component" value="Unassembled WGS sequence"/>
</dbReference>
<gene>
    <name evidence="2" type="ORF">Afe05nite_84080</name>
</gene>
<keyword evidence="3" id="KW-1185">Reference proteome</keyword>
<dbReference type="SMART" id="SM00530">
    <property type="entry name" value="HTH_XRE"/>
    <property type="match status" value="1"/>
</dbReference>